<evidence type="ECO:0000313" key="3">
    <source>
        <dbReference type="Proteomes" id="UP000005283"/>
    </source>
</evidence>
<name>D1W5L3_9BACT</name>
<dbReference type="RefSeq" id="WP_004349081.1">
    <property type="nucleotide sequence ID" value="NZ_ADEG01000050.1"/>
</dbReference>
<dbReference type="InterPro" id="IPR019096">
    <property type="entry name" value="YopX_protein"/>
</dbReference>
<dbReference type="Gene3D" id="2.30.30.290">
    <property type="entry name" value="YopX-like domains"/>
    <property type="match status" value="1"/>
</dbReference>
<proteinExistence type="predicted"/>
<dbReference type="AlphaFoldDB" id="D1W5L3"/>
<dbReference type="eggNOG" id="ENOG5033ART">
    <property type="taxonomic scope" value="Bacteria"/>
</dbReference>
<reference evidence="2 3" key="1">
    <citation type="submission" date="2009-12" db="EMBL/GenBank/DDBJ databases">
        <title>Genome Sequence of Prevotella buccalis ATCC 35310.</title>
        <authorList>
            <person name="Durkin A.S."/>
            <person name="Madupu R."/>
            <person name="Torralba M."/>
            <person name="Methe B."/>
            <person name="Sutton G."/>
            <person name="Strausberg R.L."/>
            <person name="Nelson K.E."/>
        </authorList>
    </citation>
    <scope>NUCLEOTIDE SEQUENCE [LARGE SCALE GENOMIC DNA]</scope>
    <source>
        <strain evidence="2 3">ATCC 35310</strain>
    </source>
</reference>
<evidence type="ECO:0000313" key="2">
    <source>
        <dbReference type="EMBL" id="EFA92164.1"/>
    </source>
</evidence>
<dbReference type="Pfam" id="PF09643">
    <property type="entry name" value="YopX"/>
    <property type="match status" value="1"/>
</dbReference>
<gene>
    <name evidence="2" type="ORF">HMPREF0650_2496</name>
</gene>
<keyword evidence="3" id="KW-1185">Reference proteome</keyword>
<evidence type="ECO:0000259" key="1">
    <source>
        <dbReference type="Pfam" id="PF09643"/>
    </source>
</evidence>
<comment type="caution">
    <text evidence="2">The sequence shown here is derived from an EMBL/GenBank/DDBJ whole genome shotgun (WGS) entry which is preliminary data.</text>
</comment>
<dbReference type="EMBL" id="ADEG01000050">
    <property type="protein sequence ID" value="EFA92164.1"/>
    <property type="molecule type" value="Genomic_DNA"/>
</dbReference>
<accession>D1W5L3</accession>
<sequence length="130" mass="14922">MAKREILFRGWNKKNKRWLYGYYVVNGGEHFIAPGAFVNDLAFYEDYVVEADSVGQYTGIKDAKGVKIFEGDIIVNQAYPYIIQYHEEYSQFVAVPKPDVTIAFYQQWVNECGLVVIGNVHGKSELIKTE</sequence>
<dbReference type="InterPro" id="IPR023385">
    <property type="entry name" value="YopX-like_C"/>
</dbReference>
<feature type="domain" description="YopX protein" evidence="1">
    <location>
        <begin position="8"/>
        <end position="128"/>
    </location>
</feature>
<dbReference type="SUPFAM" id="SSF159006">
    <property type="entry name" value="YopX-like"/>
    <property type="match status" value="1"/>
</dbReference>
<organism evidence="2 3">
    <name type="scientific">Hoylesella buccalis ATCC 35310</name>
    <dbReference type="NCBI Taxonomy" id="679190"/>
    <lineage>
        <taxon>Bacteria</taxon>
        <taxon>Pseudomonadati</taxon>
        <taxon>Bacteroidota</taxon>
        <taxon>Bacteroidia</taxon>
        <taxon>Bacteroidales</taxon>
        <taxon>Prevotellaceae</taxon>
        <taxon>Hoylesella</taxon>
    </lineage>
</organism>
<protein>
    <recommendedName>
        <fullName evidence="1">YopX protein domain-containing protein</fullName>
    </recommendedName>
</protein>
<dbReference type="Proteomes" id="UP000005283">
    <property type="component" value="Unassembled WGS sequence"/>
</dbReference>